<sequence length="30" mass="3504">MSTWPARWCVVFLVSPLVVCRLTTNQPDKR</sequence>
<dbReference type="EMBL" id="BT041259">
    <property type="protein sequence ID" value="ACF86264.1"/>
    <property type="molecule type" value="mRNA"/>
</dbReference>
<accession>B4FVX1</accession>
<reference evidence="1" key="1">
    <citation type="journal article" date="2009" name="PLoS Genet.">
        <title>Sequencing, mapping, and analysis of 27,455 maize full-length cDNAs.</title>
        <authorList>
            <person name="Soderlund C."/>
            <person name="Descour A."/>
            <person name="Kudrna D."/>
            <person name="Bomhoff M."/>
            <person name="Boyd L."/>
            <person name="Currie J."/>
            <person name="Angelova A."/>
            <person name="Collura K."/>
            <person name="Wissotski M."/>
            <person name="Ashley E."/>
            <person name="Morrow D."/>
            <person name="Fernandes J."/>
            <person name="Walbot V."/>
            <person name="Yu Y."/>
        </authorList>
    </citation>
    <scope>NUCLEOTIDE SEQUENCE</scope>
    <source>
        <strain evidence="1">B73</strain>
    </source>
</reference>
<proteinExistence type="evidence at transcript level"/>
<organism evidence="1">
    <name type="scientific">Zea mays</name>
    <name type="common">Maize</name>
    <dbReference type="NCBI Taxonomy" id="4577"/>
    <lineage>
        <taxon>Eukaryota</taxon>
        <taxon>Viridiplantae</taxon>
        <taxon>Streptophyta</taxon>
        <taxon>Embryophyta</taxon>
        <taxon>Tracheophyta</taxon>
        <taxon>Spermatophyta</taxon>
        <taxon>Magnoliopsida</taxon>
        <taxon>Liliopsida</taxon>
        <taxon>Poales</taxon>
        <taxon>Poaceae</taxon>
        <taxon>PACMAD clade</taxon>
        <taxon>Panicoideae</taxon>
        <taxon>Andropogonodae</taxon>
        <taxon>Andropogoneae</taxon>
        <taxon>Tripsacinae</taxon>
        <taxon>Zea</taxon>
    </lineage>
</organism>
<dbReference type="AlphaFoldDB" id="B4FVX1"/>
<protein>
    <submittedName>
        <fullName evidence="1">Uncharacterized protein</fullName>
    </submittedName>
</protein>
<name>B4FVX1_MAIZE</name>
<dbReference type="EMBL" id="BT086699">
    <property type="protein sequence ID" value="ACR37052.1"/>
    <property type="molecule type" value="mRNA"/>
</dbReference>
<evidence type="ECO:0000313" key="1">
    <source>
        <dbReference type="EMBL" id="ACF86264.1"/>
    </source>
</evidence>